<name>A0A438N4U5_EXOME</name>
<keyword evidence="6" id="KW-0503">Monooxygenase</keyword>
<dbReference type="InterPro" id="IPR036396">
    <property type="entry name" value="Cyt_P450_sf"/>
</dbReference>
<sequence length="566" mass="63718">MSASQVAAFISEHADVSWLPVALGLTAHQFYKRVEPTAEAFLVHTAILSVGLFFLISKPHITHGVSLADLWATGQALLLYFSTLSVSIVIYRLYINPLRKFPGHTLDAATKWGGFLRASRGTVHHVMMKKHRQLGDFVRIGPNEISIADASFIPIVHGNKSRFPKGPWYQHMNPEPVQSLIAILDFDTHKSRRKVWDEVFTPRALRVYETRIMSVFETLSERLKTMAQTGEVIDLSTWSERLLVDTTGKIAFNVDFNSVQDAKGHFYVEFIHSYLKNIATLGEISWLKPLLAYLPLNRQQMENINRYVQFSEEKLAERLKQGSAEIDVLGFLMTAGKRNPAYAMSTEGLGSEARLVIAAGSDTTSIAITSAMYWLLQDRRAYLKLREECKTIFSEGEEFEASRLGDWKRAPYLNGCAMEALRLLPSGPNGHQRIVNSPGGLMTPIGLHIPEGTKVSVPTWTVHHDPRNFEKPWDFIPERWIEGSGFEGAHNPTAFMAFSLGSYSCIGKPLALMQIRMFLYNMIPMFDFTPAPGFDKRAFIEDTTAWFGLKKLPLPVKVSFASAEKN</sequence>
<evidence type="ECO:0008006" key="11">
    <source>
        <dbReference type="Google" id="ProtNLM"/>
    </source>
</evidence>
<keyword evidence="8" id="KW-0472">Membrane</keyword>
<dbReference type="SUPFAM" id="SSF48264">
    <property type="entry name" value="Cytochrome P450"/>
    <property type="match status" value="1"/>
</dbReference>
<comment type="similarity">
    <text evidence="2">Belongs to the cytochrome P450 family.</text>
</comment>
<comment type="caution">
    <text evidence="9">The sequence shown here is derived from an EMBL/GenBank/DDBJ whole genome shotgun (WGS) entry which is preliminary data.</text>
</comment>
<feature type="transmembrane region" description="Helical" evidence="8">
    <location>
        <begin position="77"/>
        <end position="95"/>
    </location>
</feature>
<keyword evidence="5 7" id="KW-0408">Iron</keyword>
<comment type="cofactor">
    <cofactor evidence="1 7">
        <name>heme</name>
        <dbReference type="ChEBI" id="CHEBI:30413"/>
    </cofactor>
</comment>
<evidence type="ECO:0000256" key="8">
    <source>
        <dbReference type="SAM" id="Phobius"/>
    </source>
</evidence>
<proteinExistence type="inferred from homology"/>
<protein>
    <recommendedName>
        <fullName evidence="11">Cytochrome P450</fullName>
    </recommendedName>
</protein>
<evidence type="ECO:0000256" key="7">
    <source>
        <dbReference type="PIRSR" id="PIRSR602401-1"/>
    </source>
</evidence>
<dbReference type="PRINTS" id="PR00385">
    <property type="entry name" value="P450"/>
</dbReference>
<evidence type="ECO:0000313" key="10">
    <source>
        <dbReference type="Proteomes" id="UP000288859"/>
    </source>
</evidence>
<keyword evidence="3 7" id="KW-0479">Metal-binding</keyword>
<dbReference type="GO" id="GO:0005506">
    <property type="term" value="F:iron ion binding"/>
    <property type="evidence" value="ECO:0007669"/>
    <property type="project" value="InterPro"/>
</dbReference>
<dbReference type="GO" id="GO:0016705">
    <property type="term" value="F:oxidoreductase activity, acting on paired donors, with incorporation or reduction of molecular oxygen"/>
    <property type="evidence" value="ECO:0007669"/>
    <property type="project" value="InterPro"/>
</dbReference>
<gene>
    <name evidence="9" type="ORF">B0A52_05439</name>
</gene>
<evidence type="ECO:0000313" key="9">
    <source>
        <dbReference type="EMBL" id="RVX70788.1"/>
    </source>
</evidence>
<keyword evidence="4" id="KW-0560">Oxidoreductase</keyword>
<dbReference type="PRINTS" id="PR00463">
    <property type="entry name" value="EP450I"/>
</dbReference>
<evidence type="ECO:0000256" key="4">
    <source>
        <dbReference type="ARBA" id="ARBA00023002"/>
    </source>
</evidence>
<dbReference type="Proteomes" id="UP000288859">
    <property type="component" value="Unassembled WGS sequence"/>
</dbReference>
<feature type="binding site" description="axial binding residue" evidence="7">
    <location>
        <position position="505"/>
    </location>
    <ligand>
        <name>heme</name>
        <dbReference type="ChEBI" id="CHEBI:30413"/>
    </ligand>
    <ligandPart>
        <name>Fe</name>
        <dbReference type="ChEBI" id="CHEBI:18248"/>
    </ligandPart>
</feature>
<keyword evidence="7" id="KW-0349">Heme</keyword>
<evidence type="ECO:0000256" key="5">
    <source>
        <dbReference type="ARBA" id="ARBA00023004"/>
    </source>
</evidence>
<organism evidence="9 10">
    <name type="scientific">Exophiala mesophila</name>
    <name type="common">Black yeast-like fungus</name>
    <dbReference type="NCBI Taxonomy" id="212818"/>
    <lineage>
        <taxon>Eukaryota</taxon>
        <taxon>Fungi</taxon>
        <taxon>Dikarya</taxon>
        <taxon>Ascomycota</taxon>
        <taxon>Pezizomycotina</taxon>
        <taxon>Eurotiomycetes</taxon>
        <taxon>Chaetothyriomycetidae</taxon>
        <taxon>Chaetothyriales</taxon>
        <taxon>Herpotrichiellaceae</taxon>
        <taxon>Exophiala</taxon>
    </lineage>
</organism>
<dbReference type="InterPro" id="IPR001128">
    <property type="entry name" value="Cyt_P450"/>
</dbReference>
<feature type="transmembrane region" description="Helical" evidence="8">
    <location>
        <begin position="40"/>
        <end position="57"/>
    </location>
</feature>
<dbReference type="Pfam" id="PF00067">
    <property type="entry name" value="p450"/>
    <property type="match status" value="1"/>
</dbReference>
<evidence type="ECO:0000256" key="3">
    <source>
        <dbReference type="ARBA" id="ARBA00022723"/>
    </source>
</evidence>
<dbReference type="AlphaFoldDB" id="A0A438N4U5"/>
<evidence type="ECO:0000256" key="6">
    <source>
        <dbReference type="ARBA" id="ARBA00023033"/>
    </source>
</evidence>
<dbReference type="OrthoDB" id="6692864at2759"/>
<dbReference type="Gene3D" id="1.10.630.10">
    <property type="entry name" value="Cytochrome P450"/>
    <property type="match status" value="1"/>
</dbReference>
<dbReference type="GO" id="GO:0020037">
    <property type="term" value="F:heme binding"/>
    <property type="evidence" value="ECO:0007669"/>
    <property type="project" value="InterPro"/>
</dbReference>
<accession>A0A438N4U5</accession>
<dbReference type="PANTHER" id="PTHR24305">
    <property type="entry name" value="CYTOCHROME P450"/>
    <property type="match status" value="1"/>
</dbReference>
<reference evidence="9 10" key="1">
    <citation type="submission" date="2017-03" db="EMBL/GenBank/DDBJ databases">
        <title>Genomes of endolithic fungi from Antarctica.</title>
        <authorList>
            <person name="Coleine C."/>
            <person name="Masonjones S."/>
            <person name="Stajich J.E."/>
        </authorList>
    </citation>
    <scope>NUCLEOTIDE SEQUENCE [LARGE SCALE GENOMIC DNA]</scope>
    <source>
        <strain evidence="9 10">CCFEE 6314</strain>
    </source>
</reference>
<dbReference type="EMBL" id="NAJM01000021">
    <property type="protein sequence ID" value="RVX70788.1"/>
    <property type="molecule type" value="Genomic_DNA"/>
</dbReference>
<dbReference type="VEuPathDB" id="FungiDB:PV10_04027"/>
<evidence type="ECO:0000256" key="1">
    <source>
        <dbReference type="ARBA" id="ARBA00001971"/>
    </source>
</evidence>
<dbReference type="CDD" id="cd11061">
    <property type="entry name" value="CYP67-like"/>
    <property type="match status" value="1"/>
</dbReference>
<dbReference type="InterPro" id="IPR050121">
    <property type="entry name" value="Cytochrome_P450_monoxygenase"/>
</dbReference>
<keyword evidence="8" id="KW-0812">Transmembrane</keyword>
<dbReference type="PANTHER" id="PTHR24305:SF187">
    <property type="entry name" value="P450, PUTATIVE (EUROFUNG)-RELATED"/>
    <property type="match status" value="1"/>
</dbReference>
<dbReference type="GO" id="GO:0004497">
    <property type="term" value="F:monooxygenase activity"/>
    <property type="evidence" value="ECO:0007669"/>
    <property type="project" value="UniProtKB-KW"/>
</dbReference>
<evidence type="ECO:0000256" key="2">
    <source>
        <dbReference type="ARBA" id="ARBA00010617"/>
    </source>
</evidence>
<keyword evidence="8" id="KW-1133">Transmembrane helix</keyword>
<dbReference type="InterPro" id="IPR002401">
    <property type="entry name" value="Cyt_P450_E_grp-I"/>
</dbReference>